<dbReference type="Proteomes" id="UP001054821">
    <property type="component" value="Chromosome 6"/>
</dbReference>
<name>A0AAD4YXK0_PRUDU</name>
<accession>A0AAD4YXK0</accession>
<keyword evidence="1" id="KW-0472">Membrane</keyword>
<organism evidence="2 3">
    <name type="scientific">Prunus dulcis</name>
    <name type="common">Almond</name>
    <name type="synonym">Amygdalus dulcis</name>
    <dbReference type="NCBI Taxonomy" id="3755"/>
    <lineage>
        <taxon>Eukaryota</taxon>
        <taxon>Viridiplantae</taxon>
        <taxon>Streptophyta</taxon>
        <taxon>Embryophyta</taxon>
        <taxon>Tracheophyta</taxon>
        <taxon>Spermatophyta</taxon>
        <taxon>Magnoliopsida</taxon>
        <taxon>eudicotyledons</taxon>
        <taxon>Gunneridae</taxon>
        <taxon>Pentapetalae</taxon>
        <taxon>rosids</taxon>
        <taxon>fabids</taxon>
        <taxon>Rosales</taxon>
        <taxon>Rosaceae</taxon>
        <taxon>Amygdaloideae</taxon>
        <taxon>Amygdaleae</taxon>
        <taxon>Prunus</taxon>
    </lineage>
</organism>
<gene>
    <name evidence="2" type="ORF">L3X38_034133</name>
</gene>
<evidence type="ECO:0000313" key="3">
    <source>
        <dbReference type="Proteomes" id="UP001054821"/>
    </source>
</evidence>
<feature type="transmembrane region" description="Helical" evidence="1">
    <location>
        <begin position="12"/>
        <end position="38"/>
    </location>
</feature>
<evidence type="ECO:0000256" key="1">
    <source>
        <dbReference type="SAM" id="Phobius"/>
    </source>
</evidence>
<evidence type="ECO:0000313" key="2">
    <source>
        <dbReference type="EMBL" id="KAI5325059.1"/>
    </source>
</evidence>
<keyword evidence="1" id="KW-0812">Transmembrane</keyword>
<dbReference type="AlphaFoldDB" id="A0AAD4YXK0"/>
<feature type="transmembrane region" description="Helical" evidence="1">
    <location>
        <begin position="58"/>
        <end position="76"/>
    </location>
</feature>
<keyword evidence="1" id="KW-1133">Transmembrane helix</keyword>
<sequence length="110" mass="11250">MGGDLVGSRGGMGTVAVAVGAVGVVPTAVVVVIVVAAWNRLLAIAGVTGWVPMKLVTGISGMVIIVAMGAVEWRWISSWTGARIMTNGHSAVYLSGVRVEPILVVSLPVR</sequence>
<comment type="caution">
    <text evidence="2">The sequence shown here is derived from an EMBL/GenBank/DDBJ whole genome shotgun (WGS) entry which is preliminary data.</text>
</comment>
<reference evidence="2 3" key="1">
    <citation type="journal article" date="2022" name="G3 (Bethesda)">
        <title>Whole-genome sequence and methylome profiling of the almond [Prunus dulcis (Mill.) D.A. Webb] cultivar 'Nonpareil'.</title>
        <authorList>
            <person name="D'Amico-Willman K.M."/>
            <person name="Ouma W.Z."/>
            <person name="Meulia T."/>
            <person name="Sideli G.M."/>
            <person name="Gradziel T.M."/>
            <person name="Fresnedo-Ramirez J."/>
        </authorList>
    </citation>
    <scope>NUCLEOTIDE SEQUENCE [LARGE SCALE GENOMIC DNA]</scope>
    <source>
        <strain evidence="2">Clone GOH B32 T37-40</strain>
    </source>
</reference>
<keyword evidence="3" id="KW-1185">Reference proteome</keyword>
<proteinExistence type="predicted"/>
<protein>
    <submittedName>
        <fullName evidence="2">Uncharacterized protein</fullName>
    </submittedName>
</protein>
<dbReference type="EMBL" id="JAJFAZ020000006">
    <property type="protein sequence ID" value="KAI5325059.1"/>
    <property type="molecule type" value="Genomic_DNA"/>
</dbReference>